<keyword evidence="2" id="KW-1185">Reference proteome</keyword>
<gene>
    <name evidence="1" type="ORF">H8702_07200</name>
</gene>
<proteinExistence type="predicted"/>
<comment type="caution">
    <text evidence="1">The sequence shown here is derived from an EMBL/GenBank/DDBJ whole genome shotgun (WGS) entry which is preliminary data.</text>
</comment>
<sequence>MSTLYVSDLDGTLLRDDQKKSKKTNQIINHLVGGRQFVYAWHGHIKLFRKPIPFLAVKF</sequence>
<dbReference type="SUPFAM" id="SSF56784">
    <property type="entry name" value="HAD-like"/>
    <property type="match status" value="1"/>
</dbReference>
<dbReference type="InterPro" id="IPR023214">
    <property type="entry name" value="HAD_sf"/>
</dbReference>
<accession>A0A8J6P470</accession>
<protein>
    <submittedName>
        <fullName evidence="1">HAD hydrolase family protein</fullName>
    </submittedName>
</protein>
<name>A0A8J6P470_9FIRM</name>
<evidence type="ECO:0000313" key="1">
    <source>
        <dbReference type="EMBL" id="MBC8610908.1"/>
    </source>
</evidence>
<dbReference type="RefSeq" id="WP_154825410.1">
    <property type="nucleotide sequence ID" value="NZ_JACRTL010000003.1"/>
</dbReference>
<dbReference type="AlphaFoldDB" id="A0A8J6P470"/>
<dbReference type="Gene3D" id="3.40.50.1000">
    <property type="entry name" value="HAD superfamily/HAD-like"/>
    <property type="match status" value="1"/>
</dbReference>
<evidence type="ECO:0000313" key="2">
    <source>
        <dbReference type="Proteomes" id="UP000632659"/>
    </source>
</evidence>
<dbReference type="GO" id="GO:0016787">
    <property type="term" value="F:hydrolase activity"/>
    <property type="evidence" value="ECO:0007669"/>
    <property type="project" value="UniProtKB-KW"/>
</dbReference>
<dbReference type="Proteomes" id="UP000632659">
    <property type="component" value="Unassembled WGS sequence"/>
</dbReference>
<keyword evidence="1" id="KW-0378">Hydrolase</keyword>
<reference evidence="1" key="1">
    <citation type="submission" date="2020-08" db="EMBL/GenBank/DDBJ databases">
        <title>Genome public.</title>
        <authorList>
            <person name="Liu C."/>
            <person name="Sun Q."/>
        </authorList>
    </citation>
    <scope>NUCLEOTIDE SEQUENCE</scope>
    <source>
        <strain evidence="1">NSJ-15</strain>
    </source>
</reference>
<dbReference type="Pfam" id="PF08282">
    <property type="entry name" value="Hydrolase_3"/>
    <property type="match status" value="1"/>
</dbReference>
<dbReference type="EMBL" id="JACRTL010000003">
    <property type="protein sequence ID" value="MBC8610908.1"/>
    <property type="molecule type" value="Genomic_DNA"/>
</dbReference>
<organism evidence="1 2">
    <name type="scientific">Massiliimalia timonensis</name>
    <dbReference type="NCBI Taxonomy" id="1987501"/>
    <lineage>
        <taxon>Bacteria</taxon>
        <taxon>Bacillati</taxon>
        <taxon>Bacillota</taxon>
        <taxon>Clostridia</taxon>
        <taxon>Eubacteriales</taxon>
        <taxon>Oscillospiraceae</taxon>
        <taxon>Massiliimalia</taxon>
    </lineage>
</organism>
<dbReference type="InterPro" id="IPR036412">
    <property type="entry name" value="HAD-like_sf"/>
</dbReference>